<sequence>MKLNCYIVEDLMPSYIENLTNENTSKDIQEHFIECERCKKLYSDMKQEILLPKNLQMDNEEKNKSDLKYLGKIRKNCDRKSVISLIVFVCITALLLMIAWNNIGNIHTSVKLSYVVLPLVILTGGFLCYRRFEKSRQRNWDLWLGQILVLTTAIIVILIMYLSYSWVNNHTYPLGLQAYEIGPFVARFLYLGIGIGAVVFFYGALQILKKSFAYYFLCSHSISLICMSIGFYRILKTLSSIEGYTLLCLQTGIVYWIGFVITIILWCILKNKRL</sequence>
<name>F2JQN9_CELLD</name>
<dbReference type="KEGG" id="cle:Clole_0901"/>
<dbReference type="EMBL" id="CP002582">
    <property type="protein sequence ID" value="ADZ82634.1"/>
    <property type="molecule type" value="Genomic_DNA"/>
</dbReference>
<evidence type="ECO:0000256" key="1">
    <source>
        <dbReference type="SAM" id="Phobius"/>
    </source>
</evidence>
<evidence type="ECO:0008006" key="4">
    <source>
        <dbReference type="Google" id="ProtNLM"/>
    </source>
</evidence>
<evidence type="ECO:0000313" key="3">
    <source>
        <dbReference type="Proteomes" id="UP000008467"/>
    </source>
</evidence>
<feature type="transmembrane region" description="Helical" evidence="1">
    <location>
        <begin position="82"/>
        <end position="100"/>
    </location>
</feature>
<dbReference type="STRING" id="642492.Clole_0901"/>
<protein>
    <recommendedName>
        <fullName evidence="4">Zinc-finger domain-containing protein</fullName>
    </recommendedName>
</protein>
<dbReference type="RefSeq" id="WP_013655935.1">
    <property type="nucleotide sequence ID" value="NC_015275.1"/>
</dbReference>
<keyword evidence="3" id="KW-1185">Reference proteome</keyword>
<feature type="transmembrane region" description="Helical" evidence="1">
    <location>
        <begin position="244"/>
        <end position="269"/>
    </location>
</feature>
<dbReference type="Proteomes" id="UP000008467">
    <property type="component" value="Chromosome"/>
</dbReference>
<reference evidence="2 3" key="1">
    <citation type="journal article" date="2011" name="J. Bacteriol.">
        <title>Complete genome sequence of the cellulose-degrading bacterium Cellulosilyticum lentocellum.</title>
        <authorList>
            <consortium name="US DOE Joint Genome Institute"/>
            <person name="Miller D.A."/>
            <person name="Suen G."/>
            <person name="Bruce D."/>
            <person name="Copeland A."/>
            <person name="Cheng J.F."/>
            <person name="Detter C."/>
            <person name="Goodwin L.A."/>
            <person name="Han C.S."/>
            <person name="Hauser L.J."/>
            <person name="Land M.L."/>
            <person name="Lapidus A."/>
            <person name="Lucas S."/>
            <person name="Meincke L."/>
            <person name="Pitluck S."/>
            <person name="Tapia R."/>
            <person name="Teshima H."/>
            <person name="Woyke T."/>
            <person name="Fox B.G."/>
            <person name="Angert E.R."/>
            <person name="Currie C.R."/>
        </authorList>
    </citation>
    <scope>NUCLEOTIDE SEQUENCE [LARGE SCALE GENOMIC DNA]</scope>
    <source>
        <strain evidence="3">ATCC 49066 / DSM 5427 / NCIMB 11756 / RHM5</strain>
    </source>
</reference>
<feature type="transmembrane region" description="Helical" evidence="1">
    <location>
        <begin position="142"/>
        <end position="164"/>
    </location>
</feature>
<gene>
    <name evidence="2" type="ordered locus">Clole_0901</name>
</gene>
<accession>F2JQN9</accession>
<keyword evidence="1" id="KW-0472">Membrane</keyword>
<dbReference type="HOGENOM" id="CLU_1048824_0_0_9"/>
<proteinExistence type="predicted"/>
<organism evidence="2 3">
    <name type="scientific">Cellulosilyticum lentocellum (strain ATCC 49066 / DSM 5427 / NCIMB 11756 / RHM5)</name>
    <name type="common">Clostridium lentocellum</name>
    <dbReference type="NCBI Taxonomy" id="642492"/>
    <lineage>
        <taxon>Bacteria</taxon>
        <taxon>Bacillati</taxon>
        <taxon>Bacillota</taxon>
        <taxon>Clostridia</taxon>
        <taxon>Lachnospirales</taxon>
        <taxon>Cellulosilyticaceae</taxon>
        <taxon>Cellulosilyticum</taxon>
    </lineage>
</organism>
<feature type="transmembrane region" description="Helical" evidence="1">
    <location>
        <begin position="184"/>
        <end position="205"/>
    </location>
</feature>
<keyword evidence="1" id="KW-0812">Transmembrane</keyword>
<evidence type="ECO:0000313" key="2">
    <source>
        <dbReference type="EMBL" id="ADZ82634.1"/>
    </source>
</evidence>
<feature type="transmembrane region" description="Helical" evidence="1">
    <location>
        <begin position="212"/>
        <end position="232"/>
    </location>
</feature>
<keyword evidence="1" id="KW-1133">Transmembrane helix</keyword>
<dbReference type="AlphaFoldDB" id="F2JQN9"/>
<feature type="transmembrane region" description="Helical" evidence="1">
    <location>
        <begin position="112"/>
        <end position="130"/>
    </location>
</feature>